<dbReference type="InterPro" id="IPR001424">
    <property type="entry name" value="SOD_Cu_Zn_dom"/>
</dbReference>
<dbReference type="InterPro" id="IPR036423">
    <property type="entry name" value="SOD-like_Cu/Zn_dom_sf"/>
</dbReference>
<dbReference type="SUPFAM" id="SSF49329">
    <property type="entry name" value="Cu,Zn superoxide dismutase-like"/>
    <property type="match status" value="1"/>
</dbReference>
<evidence type="ECO:0000256" key="4">
    <source>
        <dbReference type="SAM" id="SignalP"/>
    </source>
</evidence>
<dbReference type="OrthoDB" id="5431326at2"/>
<comment type="caution">
    <text evidence="6">The sequence shown here is derived from an EMBL/GenBank/DDBJ whole genome shotgun (WGS) entry which is preliminary data.</text>
</comment>
<evidence type="ECO:0000256" key="2">
    <source>
        <dbReference type="RuleBase" id="RU000393"/>
    </source>
</evidence>
<comment type="similarity">
    <text evidence="1 2">Belongs to the Cu-Zn superoxide dismutase family.</text>
</comment>
<keyword evidence="4" id="KW-0732">Signal</keyword>
<protein>
    <recommendedName>
        <fullName evidence="2">Superoxide dismutase [Cu-Zn]</fullName>
        <ecNumber evidence="2">1.15.1.1</ecNumber>
    </recommendedName>
</protein>
<feature type="signal peptide" evidence="4">
    <location>
        <begin position="1"/>
        <end position="25"/>
    </location>
</feature>
<evidence type="ECO:0000256" key="1">
    <source>
        <dbReference type="ARBA" id="ARBA00010457"/>
    </source>
</evidence>
<name>A0A426VBH6_9BURK</name>
<reference evidence="6 7" key="1">
    <citation type="submission" date="2018-12" db="EMBL/GenBank/DDBJ databases">
        <title>The whole draft genome of Aquabacterium sp. SJQ9.</title>
        <authorList>
            <person name="Sun L."/>
            <person name="Gao X."/>
            <person name="Chen W."/>
            <person name="Huang K."/>
        </authorList>
    </citation>
    <scope>NUCLEOTIDE SEQUENCE [LARGE SCALE GENOMIC DNA]</scope>
    <source>
        <strain evidence="6 7">SJQ9</strain>
    </source>
</reference>
<comment type="cofactor">
    <cofactor evidence="2">
        <name>Zn(2+)</name>
        <dbReference type="ChEBI" id="CHEBI:29105"/>
    </cofactor>
    <text evidence="2">Binds 1 zinc ion per subunit.</text>
</comment>
<dbReference type="PROSITE" id="PS51257">
    <property type="entry name" value="PROKAR_LIPOPROTEIN"/>
    <property type="match status" value="1"/>
</dbReference>
<gene>
    <name evidence="6" type="ORF">EIP75_10375</name>
</gene>
<sequence>MSRLPAMLSAATALLVTLGCSTPPASDRSIALSTDRGQDVAAAVLGAASLTPTQGKDVRGLVLFREMDATHVMVHARVIGLKPNAEHGFHLHETGNCASPDGNSAGGHFNPAKSAHGPQDAEHHAGDMPSLKADGNGVADQKFILTGVSLSPGPHSIDTRSVIVHADPDDFKTQPTGNSGARLACGVVAIQ</sequence>
<keyword evidence="2" id="KW-0862">Zinc</keyword>
<dbReference type="InterPro" id="IPR018152">
    <property type="entry name" value="SOD_Cu/Zn_BS"/>
</dbReference>
<dbReference type="Proteomes" id="UP000269265">
    <property type="component" value="Unassembled WGS sequence"/>
</dbReference>
<keyword evidence="7" id="KW-1185">Reference proteome</keyword>
<dbReference type="EMBL" id="RSED01000007">
    <property type="protein sequence ID" value="RRS04295.1"/>
    <property type="molecule type" value="Genomic_DNA"/>
</dbReference>
<feature type="domain" description="Superoxide dismutase copper/zinc binding" evidence="5">
    <location>
        <begin position="58"/>
        <end position="188"/>
    </location>
</feature>
<comment type="cofactor">
    <cofactor evidence="2">
        <name>Cu cation</name>
        <dbReference type="ChEBI" id="CHEBI:23378"/>
    </cofactor>
    <text evidence="2">Binds 1 copper ion per subunit.</text>
</comment>
<keyword evidence="2" id="KW-0560">Oxidoreductase</keyword>
<dbReference type="GO" id="GO:0005507">
    <property type="term" value="F:copper ion binding"/>
    <property type="evidence" value="ECO:0007669"/>
    <property type="project" value="InterPro"/>
</dbReference>
<evidence type="ECO:0000313" key="6">
    <source>
        <dbReference type="EMBL" id="RRS04295.1"/>
    </source>
</evidence>
<evidence type="ECO:0000259" key="5">
    <source>
        <dbReference type="Pfam" id="PF00080"/>
    </source>
</evidence>
<keyword evidence="2" id="KW-0479">Metal-binding</keyword>
<dbReference type="InterPro" id="IPR024134">
    <property type="entry name" value="SOD_Cu/Zn_/chaperone"/>
</dbReference>
<keyword evidence="2" id="KW-0186">Copper</keyword>
<dbReference type="GO" id="GO:0004784">
    <property type="term" value="F:superoxide dismutase activity"/>
    <property type="evidence" value="ECO:0007669"/>
    <property type="project" value="UniProtKB-EC"/>
</dbReference>
<proteinExistence type="inferred from homology"/>
<feature type="chain" id="PRO_5019283660" description="Superoxide dismutase [Cu-Zn]" evidence="4">
    <location>
        <begin position="26"/>
        <end position="191"/>
    </location>
</feature>
<dbReference type="CDD" id="cd00305">
    <property type="entry name" value="Cu-Zn_Superoxide_Dismutase"/>
    <property type="match status" value="1"/>
</dbReference>
<feature type="region of interest" description="Disordered" evidence="3">
    <location>
        <begin position="99"/>
        <end position="133"/>
    </location>
</feature>
<dbReference type="EC" id="1.15.1.1" evidence="2"/>
<dbReference type="RefSeq" id="WP_125243202.1">
    <property type="nucleotide sequence ID" value="NZ_RSED01000007.1"/>
</dbReference>
<evidence type="ECO:0000313" key="7">
    <source>
        <dbReference type="Proteomes" id="UP000269265"/>
    </source>
</evidence>
<accession>A0A426VBH6</accession>
<organism evidence="6 7">
    <name type="scientific">Aquabacterium soli</name>
    <dbReference type="NCBI Taxonomy" id="2493092"/>
    <lineage>
        <taxon>Bacteria</taxon>
        <taxon>Pseudomonadati</taxon>
        <taxon>Pseudomonadota</taxon>
        <taxon>Betaproteobacteria</taxon>
        <taxon>Burkholderiales</taxon>
        <taxon>Aquabacterium</taxon>
    </lineage>
</organism>
<comment type="catalytic activity">
    <reaction evidence="2">
        <text>2 superoxide + 2 H(+) = H2O2 + O2</text>
        <dbReference type="Rhea" id="RHEA:20696"/>
        <dbReference type="ChEBI" id="CHEBI:15378"/>
        <dbReference type="ChEBI" id="CHEBI:15379"/>
        <dbReference type="ChEBI" id="CHEBI:16240"/>
        <dbReference type="ChEBI" id="CHEBI:18421"/>
        <dbReference type="EC" id="1.15.1.1"/>
    </reaction>
</comment>
<dbReference type="Gene3D" id="2.60.40.200">
    <property type="entry name" value="Superoxide dismutase, copper/zinc binding domain"/>
    <property type="match status" value="1"/>
</dbReference>
<evidence type="ECO:0000256" key="3">
    <source>
        <dbReference type="SAM" id="MobiDB-lite"/>
    </source>
</evidence>
<dbReference type="Pfam" id="PF00080">
    <property type="entry name" value="Sod_Cu"/>
    <property type="match status" value="1"/>
</dbReference>
<dbReference type="PANTHER" id="PTHR10003">
    <property type="entry name" value="SUPEROXIDE DISMUTASE CU-ZN -RELATED"/>
    <property type="match status" value="1"/>
</dbReference>
<dbReference type="PROSITE" id="PS00332">
    <property type="entry name" value="SOD_CU_ZN_2"/>
    <property type="match status" value="1"/>
</dbReference>
<comment type="function">
    <text evidence="2">Destroys radicals which are normally produced within the cells and which are toxic to biological systems.</text>
</comment>
<dbReference type="AlphaFoldDB" id="A0A426VBH6"/>